<feature type="domain" description="CHAT" evidence="2">
    <location>
        <begin position="342"/>
        <end position="576"/>
    </location>
</feature>
<sequence>MAITLRLIAPSINLGSAGLAFNQWKPDPDEARDFAYDEGGLPPDEDKFGNDAGPSTETIPRQPSDVRPRQWRADIEDCDPDTPLQVGTDYTVLFSVDPEIEGAAAAETFDESLFTDTSVEALTLTVQVSSEDFDIRGKPVADLVVPRRGRTPVPARFVVAARYEGACTITAAVHLHGNFVNLLHFTVWAGTAGPATLTKVGRPPDALRHLEPRDMSLILQRASRSGYECIITAGGVLSPTVFLPITTEELAAEIDHVQQKLLSVVRLRDDAGKLVFQTGFQIPPPLERDALRTLAKAGGRLFRKLFFHPQAGSDAKALGNYLRAEAIDAQALLTLQVVDKEAAIPWALLYVGDVSDDATLDWDYFLGLRHLIEQVPLGPLLRGRTLKISSTPELTVGLNLNLRVGPDLVNSRVQEHQQRWQHLPSQRKRLSLRPRTTRTAVLEALKDPSNGDQIVYFYCHAVAQGRNDDTGRAAITMEPNSPLTLDDLNDNAGVSLRLPKQPLVFINACESADLTPLFYTGFVPYFLSRGARGVIGTQSKMPGLFAIRFAEAFFDRLFDGQPIGEAMLATRRDFLDRYRNPLGLLYAVHCDIDTRIDPALVAPSA</sequence>
<dbReference type="InterPro" id="IPR024983">
    <property type="entry name" value="CHAT_dom"/>
</dbReference>
<accession>A0A5Q2FCK3</accession>
<keyword evidence="4" id="KW-1185">Reference proteome</keyword>
<evidence type="ECO:0000313" key="4">
    <source>
        <dbReference type="Proteomes" id="UP000386847"/>
    </source>
</evidence>
<organism evidence="3 4">
    <name type="scientific">Raineyella fluvialis</name>
    <dbReference type="NCBI Taxonomy" id="2662261"/>
    <lineage>
        <taxon>Bacteria</taxon>
        <taxon>Bacillati</taxon>
        <taxon>Actinomycetota</taxon>
        <taxon>Actinomycetes</taxon>
        <taxon>Propionibacteriales</taxon>
        <taxon>Propionibacteriaceae</taxon>
        <taxon>Raineyella</taxon>
    </lineage>
</organism>
<gene>
    <name evidence="3" type="ORF">Rai3103_07125</name>
</gene>
<dbReference type="KEGG" id="rain:Rai3103_07125"/>
<evidence type="ECO:0000259" key="2">
    <source>
        <dbReference type="Pfam" id="PF12770"/>
    </source>
</evidence>
<evidence type="ECO:0000256" key="1">
    <source>
        <dbReference type="SAM" id="MobiDB-lite"/>
    </source>
</evidence>
<protein>
    <submittedName>
        <fullName evidence="3">CHAT domain-containing protein</fullName>
    </submittedName>
</protein>
<dbReference type="RefSeq" id="WP_153572008.1">
    <property type="nucleotide sequence ID" value="NZ_CP045725.1"/>
</dbReference>
<dbReference type="Proteomes" id="UP000386847">
    <property type="component" value="Chromosome"/>
</dbReference>
<name>A0A5Q2FCK3_9ACTN</name>
<proteinExistence type="predicted"/>
<feature type="region of interest" description="Disordered" evidence="1">
    <location>
        <begin position="28"/>
        <end position="68"/>
    </location>
</feature>
<dbReference type="EMBL" id="CP045725">
    <property type="protein sequence ID" value="QGF23477.1"/>
    <property type="molecule type" value="Genomic_DNA"/>
</dbReference>
<reference evidence="3 4" key="1">
    <citation type="submission" date="2019-10" db="EMBL/GenBank/DDBJ databases">
        <title>Genomic analysis of Raineyella sp. CBA3103.</title>
        <authorList>
            <person name="Roh S.W."/>
        </authorList>
    </citation>
    <scope>NUCLEOTIDE SEQUENCE [LARGE SCALE GENOMIC DNA]</scope>
    <source>
        <strain evidence="3 4">CBA3103</strain>
    </source>
</reference>
<dbReference type="Pfam" id="PF12770">
    <property type="entry name" value="CHAT"/>
    <property type="match status" value="1"/>
</dbReference>
<dbReference type="AlphaFoldDB" id="A0A5Q2FCK3"/>
<evidence type="ECO:0000313" key="3">
    <source>
        <dbReference type="EMBL" id="QGF23477.1"/>
    </source>
</evidence>